<reference evidence="1" key="1">
    <citation type="submission" date="2024-05" db="EMBL/GenBank/DDBJ databases">
        <title>Planctomycetes of the genus Singulisphaera possess chitinolytic capabilities.</title>
        <authorList>
            <person name="Ivanova A."/>
        </authorList>
    </citation>
    <scope>NUCLEOTIDE SEQUENCE</scope>
    <source>
        <strain evidence="1">Ch08T</strain>
    </source>
</reference>
<proteinExistence type="predicted"/>
<dbReference type="Pfam" id="PF18854">
    <property type="entry name" value="baeRF_family10"/>
    <property type="match status" value="1"/>
</dbReference>
<dbReference type="InterPro" id="IPR041202">
    <property type="entry name" value="BaeRF_family10"/>
</dbReference>
<gene>
    <name evidence="1" type="ORF">V5E97_07830</name>
</gene>
<dbReference type="AlphaFoldDB" id="A0AAU7CLL2"/>
<dbReference type="RefSeq" id="WP_406698781.1">
    <property type="nucleotide sequence ID" value="NZ_CP155447.1"/>
</dbReference>
<name>A0AAU7CLL2_9BACT</name>
<protein>
    <submittedName>
        <fullName evidence="1">Host attachment protein</fullName>
    </submittedName>
</protein>
<dbReference type="EMBL" id="CP155447">
    <property type="protein sequence ID" value="XBH05930.1"/>
    <property type="molecule type" value="Genomic_DNA"/>
</dbReference>
<accession>A0AAU7CLL2</accession>
<organism evidence="1">
    <name type="scientific">Singulisphaera sp. Ch08</name>
    <dbReference type="NCBI Taxonomy" id="3120278"/>
    <lineage>
        <taxon>Bacteria</taxon>
        <taxon>Pseudomonadati</taxon>
        <taxon>Planctomycetota</taxon>
        <taxon>Planctomycetia</taxon>
        <taxon>Isosphaerales</taxon>
        <taxon>Isosphaeraceae</taxon>
        <taxon>Singulisphaera</taxon>
    </lineage>
</organism>
<sequence length="399" mass="44357">MMTLTRQEIEVLLDSPKQRHYVVSAYADMTVQDGFSRHVETHLRNQARAAEVALGKADARKSLEANIEVIRKAIAAADHSAKSLAVFSSVDQGLRHVVPLGFPVENRLIIDEEPFVLPLLECWYAEPNYLIVLVDSDQAHLFEAHHGLPEPVRDLHREDAHEQIQRDKPRFTYKKRFSKTDHEHLHGTEQDKFLHLVASAIVEHARGGPFTGLILLGHSSITQPLRRLLPRELEASVTGEAAHAMTARPEDLADDVSRLIESDRIARETQSLSELRDRWKQKHLVANGTTDVLDALQQGRATQILMGRRRDLSGAICRDCHYRLGAATGVCPYCQGMCRPVNAAQEILRMAMRHRVPVRLFKGNGTKVDPFAAVGGVSALLRAEANWAPAAHGAANGTA</sequence>
<evidence type="ECO:0000313" key="1">
    <source>
        <dbReference type="EMBL" id="XBH05930.1"/>
    </source>
</evidence>